<feature type="chain" id="PRO_5037954559" evidence="2">
    <location>
        <begin position="21"/>
        <end position="113"/>
    </location>
</feature>
<keyword evidence="4" id="KW-1185">Reference proteome</keyword>
<evidence type="ECO:0000256" key="2">
    <source>
        <dbReference type="SAM" id="SignalP"/>
    </source>
</evidence>
<gene>
    <name evidence="3" type="primary">110680919</name>
</gene>
<dbReference type="Proteomes" id="UP000008820">
    <property type="component" value="Unassembled WGS sequence"/>
</dbReference>
<reference evidence="4" key="1">
    <citation type="submission" date="2017-06" db="EMBL/GenBank/DDBJ databases">
        <title>Aedes aegypti genome working group (AGWG) sequencing and assembly.</title>
        <authorList>
            <consortium name="Aedes aegypti Genome Working Group (AGWG)"/>
            <person name="Matthews B.J."/>
        </authorList>
    </citation>
    <scope>NUCLEOTIDE SEQUENCE [LARGE SCALE GENOMIC DNA]</scope>
    <source>
        <strain evidence="4">LVP_AGWG</strain>
    </source>
</reference>
<dbReference type="AlphaFoldDB" id="A0A903VSH8"/>
<protein>
    <submittedName>
        <fullName evidence="3">Uncharacterized protein</fullName>
    </submittedName>
</protein>
<proteinExistence type="predicted"/>
<sequence length="113" mass="12308">MLFNMVIFCSVCSLFHFCNLHTCLGLAEDADDAGKKTTKTKAKKAKKTDADHGPETALGAGASGDNELVEVTKIVSTSIKTPIVHVCFGYIPEDKLDPGLRYVYVIRRFSSPI</sequence>
<evidence type="ECO:0000313" key="3">
    <source>
        <dbReference type="EnsemblMetazoa" id="AAEL026881-PA"/>
    </source>
</evidence>
<reference evidence="3" key="2">
    <citation type="submission" date="2022-10" db="UniProtKB">
        <authorList>
            <consortium name="EnsemblMetazoa"/>
        </authorList>
    </citation>
    <scope>IDENTIFICATION</scope>
    <source>
        <strain evidence="3">LVP_AGWG</strain>
    </source>
</reference>
<organism evidence="3 4">
    <name type="scientific">Aedes aegypti</name>
    <name type="common">Yellowfever mosquito</name>
    <name type="synonym">Culex aegypti</name>
    <dbReference type="NCBI Taxonomy" id="7159"/>
    <lineage>
        <taxon>Eukaryota</taxon>
        <taxon>Metazoa</taxon>
        <taxon>Ecdysozoa</taxon>
        <taxon>Arthropoda</taxon>
        <taxon>Hexapoda</taxon>
        <taxon>Insecta</taxon>
        <taxon>Pterygota</taxon>
        <taxon>Neoptera</taxon>
        <taxon>Endopterygota</taxon>
        <taxon>Diptera</taxon>
        <taxon>Nematocera</taxon>
        <taxon>Culicoidea</taxon>
        <taxon>Culicidae</taxon>
        <taxon>Culicinae</taxon>
        <taxon>Aedini</taxon>
        <taxon>Aedes</taxon>
        <taxon>Stegomyia</taxon>
    </lineage>
</organism>
<keyword evidence="2" id="KW-0732">Signal</keyword>
<evidence type="ECO:0000313" key="4">
    <source>
        <dbReference type="Proteomes" id="UP000008820"/>
    </source>
</evidence>
<feature type="region of interest" description="Disordered" evidence="1">
    <location>
        <begin position="31"/>
        <end position="62"/>
    </location>
</feature>
<name>A0A903VSH8_AEDAE</name>
<feature type="signal peptide" evidence="2">
    <location>
        <begin position="1"/>
        <end position="20"/>
    </location>
</feature>
<accession>A0A903VSH8</accession>
<evidence type="ECO:0000256" key="1">
    <source>
        <dbReference type="SAM" id="MobiDB-lite"/>
    </source>
</evidence>
<dbReference type="EnsemblMetazoa" id="AAEL026881-RA">
    <property type="protein sequence ID" value="AAEL026881-PA"/>
    <property type="gene ID" value="AAEL026881"/>
</dbReference>
<feature type="compositionally biased region" description="Basic residues" evidence="1">
    <location>
        <begin position="36"/>
        <end position="46"/>
    </location>
</feature>